<dbReference type="Gene3D" id="3.60.40.10">
    <property type="entry name" value="PPM-type phosphatase domain"/>
    <property type="match status" value="1"/>
</dbReference>
<dbReference type="SMART" id="SM00304">
    <property type="entry name" value="HAMP"/>
    <property type="match status" value="1"/>
</dbReference>
<accession>A0A6N6N4N0</accession>
<dbReference type="SMART" id="SM00331">
    <property type="entry name" value="PP2C_SIG"/>
    <property type="match status" value="1"/>
</dbReference>
<dbReference type="GO" id="GO:0016020">
    <property type="term" value="C:membrane"/>
    <property type="evidence" value="ECO:0007669"/>
    <property type="project" value="UniProtKB-SubCell"/>
</dbReference>
<dbReference type="GO" id="GO:0016791">
    <property type="term" value="F:phosphatase activity"/>
    <property type="evidence" value="ECO:0007669"/>
    <property type="project" value="TreeGrafter"/>
</dbReference>
<dbReference type="EMBL" id="WAIE01000003">
    <property type="protein sequence ID" value="KAB1441691.1"/>
    <property type="molecule type" value="Genomic_DNA"/>
</dbReference>
<dbReference type="InterPro" id="IPR003660">
    <property type="entry name" value="HAMP_dom"/>
</dbReference>
<dbReference type="Proteomes" id="UP000438699">
    <property type="component" value="Unassembled WGS sequence"/>
</dbReference>
<organism evidence="8 9">
    <name type="scientific">Pseudodesulfovibrio senegalensis</name>
    <dbReference type="NCBI Taxonomy" id="1721087"/>
    <lineage>
        <taxon>Bacteria</taxon>
        <taxon>Pseudomonadati</taxon>
        <taxon>Thermodesulfobacteriota</taxon>
        <taxon>Desulfovibrionia</taxon>
        <taxon>Desulfovibrionales</taxon>
        <taxon>Desulfovibrionaceae</taxon>
    </lineage>
</organism>
<keyword evidence="2" id="KW-0597">Phosphoprotein</keyword>
<dbReference type="InterPro" id="IPR001932">
    <property type="entry name" value="PPM-type_phosphatase-like_dom"/>
</dbReference>
<dbReference type="PANTHER" id="PTHR43156">
    <property type="entry name" value="STAGE II SPORULATION PROTEIN E-RELATED"/>
    <property type="match status" value="1"/>
</dbReference>
<dbReference type="CDD" id="cd16936">
    <property type="entry name" value="HATPase_RsbW-like"/>
    <property type="match status" value="1"/>
</dbReference>
<gene>
    <name evidence="8" type="ORF">F8A88_08830</name>
</gene>
<dbReference type="RefSeq" id="WP_151150783.1">
    <property type="nucleotide sequence ID" value="NZ_WAIE01000003.1"/>
</dbReference>
<dbReference type="CDD" id="cd06225">
    <property type="entry name" value="HAMP"/>
    <property type="match status" value="1"/>
</dbReference>
<comment type="caution">
    <text evidence="8">The sequence shown here is derived from an EMBL/GenBank/DDBJ whole genome shotgun (WGS) entry which is preliminary data.</text>
</comment>
<dbReference type="PANTHER" id="PTHR43156:SF2">
    <property type="entry name" value="STAGE II SPORULATION PROTEIN E"/>
    <property type="match status" value="1"/>
</dbReference>
<evidence type="ECO:0000313" key="9">
    <source>
        <dbReference type="Proteomes" id="UP000438699"/>
    </source>
</evidence>
<proteinExistence type="predicted"/>
<keyword evidence="5" id="KW-0378">Hydrolase</keyword>
<dbReference type="SUPFAM" id="SSF158472">
    <property type="entry name" value="HAMP domain-like"/>
    <property type="match status" value="1"/>
</dbReference>
<keyword evidence="3" id="KW-0808">Transferase</keyword>
<evidence type="ECO:0000313" key="8">
    <source>
        <dbReference type="EMBL" id="KAB1441691.1"/>
    </source>
</evidence>
<evidence type="ECO:0000256" key="3">
    <source>
        <dbReference type="ARBA" id="ARBA00022679"/>
    </source>
</evidence>
<dbReference type="GO" id="GO:0016301">
    <property type="term" value="F:kinase activity"/>
    <property type="evidence" value="ECO:0007669"/>
    <property type="project" value="UniProtKB-KW"/>
</dbReference>
<dbReference type="Pfam" id="PF13581">
    <property type="entry name" value="HATPase_c_2"/>
    <property type="match status" value="1"/>
</dbReference>
<keyword evidence="9" id="KW-1185">Reference proteome</keyword>
<dbReference type="InterPro" id="IPR003594">
    <property type="entry name" value="HATPase_dom"/>
</dbReference>
<feature type="region of interest" description="Disordered" evidence="6">
    <location>
        <begin position="102"/>
        <end position="131"/>
    </location>
</feature>
<dbReference type="SUPFAM" id="SSF81606">
    <property type="entry name" value="PP2C-like"/>
    <property type="match status" value="1"/>
</dbReference>
<dbReference type="SUPFAM" id="SSF55874">
    <property type="entry name" value="ATPase domain of HSP90 chaperone/DNA topoisomerase II/histidine kinase"/>
    <property type="match status" value="1"/>
</dbReference>
<protein>
    <submittedName>
        <fullName evidence="8">SpoIIE family protein phosphatase</fullName>
    </submittedName>
</protein>
<dbReference type="InterPro" id="IPR052016">
    <property type="entry name" value="Bact_Sigma-Reg"/>
</dbReference>
<dbReference type="InterPro" id="IPR036890">
    <property type="entry name" value="HATPase_C_sf"/>
</dbReference>
<evidence type="ECO:0000256" key="2">
    <source>
        <dbReference type="ARBA" id="ARBA00022553"/>
    </source>
</evidence>
<dbReference type="AlphaFoldDB" id="A0A6N6N4N0"/>
<name>A0A6N6N4N0_9BACT</name>
<comment type="subcellular location">
    <subcellularLocation>
        <location evidence="1">Membrane</location>
    </subcellularLocation>
</comment>
<dbReference type="Gene3D" id="6.10.340.10">
    <property type="match status" value="1"/>
</dbReference>
<evidence type="ECO:0000259" key="7">
    <source>
        <dbReference type="PROSITE" id="PS50885"/>
    </source>
</evidence>
<dbReference type="Pfam" id="PF07228">
    <property type="entry name" value="SpoIIE"/>
    <property type="match status" value="1"/>
</dbReference>
<feature type="domain" description="HAMP" evidence="7">
    <location>
        <begin position="410"/>
        <end position="462"/>
    </location>
</feature>
<dbReference type="Gene3D" id="3.30.565.10">
    <property type="entry name" value="Histidine kinase-like ATPase, C-terminal domain"/>
    <property type="match status" value="1"/>
</dbReference>
<dbReference type="OrthoDB" id="343514at2"/>
<evidence type="ECO:0000256" key="1">
    <source>
        <dbReference type="ARBA" id="ARBA00004370"/>
    </source>
</evidence>
<evidence type="ECO:0000256" key="4">
    <source>
        <dbReference type="ARBA" id="ARBA00022777"/>
    </source>
</evidence>
<dbReference type="PROSITE" id="PS50885">
    <property type="entry name" value="HAMP"/>
    <property type="match status" value="1"/>
</dbReference>
<keyword evidence="4" id="KW-0418">Kinase</keyword>
<evidence type="ECO:0000256" key="6">
    <source>
        <dbReference type="SAM" id="MobiDB-lite"/>
    </source>
</evidence>
<sequence length="862" mass="96197">MRLDFRFKFFLVLLAFSLVPLLAVRIFMGTYSQRLLSEATLSARQDMVDLMGYGLEESARGAAEVIRSQSMAYAQSSRILSMEAQRLRPVAGMGNPEALVPADSFESGADASGTESSRRHLRRTRSGNIRPIPVDEGHLSLNLAPGVKREDVEQDIRWVSSLLPSMRSVYEDLGKVMWLDVHLVSGVSVSYPAHGLPKHYDPRITAWYQRMIQRMGPTWAMPIVDPATRRNMGGVGCLIRSADGRVQGLAVVSILISDILQSTTVESEWGQDQQPFLLLRQDNPETGNPGLLILGQADYEQGQRHWLTPFEHEWLASDNATQFDAFLQRVHKEQSGVMYMPYKGRDSVWSFASHPEYTYTIIVPEKAVTRIPDSILEGVTVLFRHWRWYTGAGILAVVLLSGLGSWIMSRSSTRPLMIIANAARRLSDGDFDVHVDLHTGDERDYLIGIVNEMGPRLKEHMQISRDMELARSVQEHLLPASDPDIEGWDIAGCIRYCDQTGGDYYDFLGVNGKDGHAHAVVVGDVSGHGLPSALLMSSARALVHGLSGARVGLGRRMGMINSHLNADLEGTGRFLTMFYLQLQPESCDVRWVRAGHDPAILYDPATDSMQELSGDGLPLGVVPDVMFEECSGCVPPGAMVVMATDGVWEAMDTDRTMFGRQRFLAIVRQNAHKRSEDVAHAVLHAVQEFMGSAEQKDDITVVVAKRTGKRAIQGGERGMQDMSFRMTNKQRCFEIFRPKVEEFCRANGLEPRVVFRLTLVIDELITNIISYGYSDMDEHPIDVFLSTDGERVVLRIEDDAEPFNILEAPEPELDTPLDERERPIGGMGIHLVKKMANCLSYTREQGKNVIVLEKTLNEDCTC</sequence>
<evidence type="ECO:0000256" key="5">
    <source>
        <dbReference type="ARBA" id="ARBA00022801"/>
    </source>
</evidence>
<reference evidence="8 9" key="1">
    <citation type="journal article" date="2017" name="Int. J. Syst. Evol. Microbiol.">
        <title>Desulfovibrio senegalensis sp. nov., a mesophilic sulfate reducer isolated from marine sediment.</title>
        <authorList>
            <person name="Thioye A."/>
            <person name="Gam Z.B.A."/>
            <person name="Mbengue M."/>
            <person name="Cayol J.L."/>
            <person name="Joseph-Bartoli M."/>
            <person name="Toure-Kane C."/>
            <person name="Labat M."/>
        </authorList>
    </citation>
    <scope>NUCLEOTIDE SEQUENCE [LARGE SCALE GENOMIC DNA]</scope>
    <source>
        <strain evidence="8 9">DSM 101509</strain>
    </source>
</reference>
<dbReference type="CDD" id="cd18773">
    <property type="entry name" value="PDC1_HK_sensor"/>
    <property type="match status" value="1"/>
</dbReference>
<dbReference type="GO" id="GO:0007165">
    <property type="term" value="P:signal transduction"/>
    <property type="evidence" value="ECO:0007669"/>
    <property type="project" value="InterPro"/>
</dbReference>
<dbReference type="InterPro" id="IPR036457">
    <property type="entry name" value="PPM-type-like_dom_sf"/>
</dbReference>